<name>A0ABW8JT09_9GAMM</name>
<comment type="caution">
    <text evidence="2">The sequence shown here is derived from an EMBL/GenBank/DDBJ whole genome shotgun (WGS) entry which is preliminary data.</text>
</comment>
<dbReference type="EMBL" id="JADIKM010000002">
    <property type="protein sequence ID" value="MFK2904154.1"/>
    <property type="molecule type" value="Genomic_DNA"/>
</dbReference>
<dbReference type="RefSeq" id="WP_404632363.1">
    <property type="nucleotide sequence ID" value="NZ_JADIKM010000002.1"/>
</dbReference>
<evidence type="ECO:0000313" key="2">
    <source>
        <dbReference type="EMBL" id="MFK2904154.1"/>
    </source>
</evidence>
<reference evidence="2 3" key="1">
    <citation type="submission" date="2020-10" db="EMBL/GenBank/DDBJ databases">
        <title>Phylogeny of dyella-like bacteria.</title>
        <authorList>
            <person name="Fu J."/>
        </authorList>
    </citation>
    <scope>NUCLEOTIDE SEQUENCE [LARGE SCALE GENOMIC DNA]</scope>
    <source>
        <strain evidence="2 3">Gsoil3046</strain>
    </source>
</reference>
<proteinExistence type="predicted"/>
<evidence type="ECO:0000259" key="1">
    <source>
        <dbReference type="Pfam" id="PF13524"/>
    </source>
</evidence>
<evidence type="ECO:0000313" key="3">
    <source>
        <dbReference type="Proteomes" id="UP001620460"/>
    </source>
</evidence>
<accession>A0ABW8JT09</accession>
<feature type="domain" description="Spore protein YkvP/CgeB glycosyl transferase-like" evidence="1">
    <location>
        <begin position="194"/>
        <end position="331"/>
    </location>
</feature>
<dbReference type="InterPro" id="IPR055259">
    <property type="entry name" value="YkvP/CgeB_Glyco_trans-like"/>
</dbReference>
<dbReference type="SUPFAM" id="SSF53756">
    <property type="entry name" value="UDP-Glycosyltransferase/glycogen phosphorylase"/>
    <property type="match status" value="1"/>
</dbReference>
<keyword evidence="3" id="KW-1185">Reference proteome</keyword>
<dbReference type="Pfam" id="PF13524">
    <property type="entry name" value="Glyco_trans_1_2"/>
    <property type="match status" value="1"/>
</dbReference>
<sequence>MTVSTSPRVLLVSQWPKIKNAEYELIEKIRQTGFKITVVDYLGFDVATGACINDVALPDNYDFAISFHYDTPKFLNLKTFLWVANPLEFMHFQGNYRTALIHHLRAYDGYLYNGSELLKGHIARVLGSELPDADLRFIGSCSSKAMLPPRGPDAQRAHPDKIFYCGVNWERGSGKSGRAQGLLDVLQDRQLAEFYGPRELAGINPWEGFTSYRGEIPFDGASMFLTMQEYGAVLAVSSPAHLKSKTASGRVFEGLAAGVPVISDENPHIRHQFGDLIYYFSGNSEHERADSIQRAFESIRSDPQEAARRVVEAQALIAREYSFEVCLEQALEHTRYASSSAKSLVADAPSPACAVDIFLVSHDPYGPAVYDGNPFPNLPHVLRAIRELPAGYRVNIHYSCPGFEFEPVSVDGPVKIEWKAFEAPACTAADWRAMKLGEKVSILAPRSSGDFAVFFTQFDYPHYDYFEKTIAWFDASGRDEQAAVHIAGFFVNNFAAPAPPSPAGILRNNASVGLYRWGQDSIAEHQLGQYCFNKKAMVALDFPRLAGFDVLLSTSILLEATDKDVRVYRSRYLLLRVLYGYFHRYHAAHSEAETKGFWALQYDLMSNYTHEINALYDVFHECGAAVAIADRISGHDLPRMPGVDPAVIRVNYVLDRLRPTYRRLRGIWRWVSFSHLRKAS</sequence>
<gene>
    <name evidence="2" type="ORF">ISP17_09260</name>
</gene>
<dbReference type="Proteomes" id="UP001620460">
    <property type="component" value="Unassembled WGS sequence"/>
</dbReference>
<protein>
    <submittedName>
        <fullName evidence="2">Glycosyltransferase family 1 protein</fullName>
    </submittedName>
</protein>
<organism evidence="2 3">
    <name type="scientific">Dyella ginsengisoli</name>
    <dbReference type="NCBI Taxonomy" id="363848"/>
    <lineage>
        <taxon>Bacteria</taxon>
        <taxon>Pseudomonadati</taxon>
        <taxon>Pseudomonadota</taxon>
        <taxon>Gammaproteobacteria</taxon>
        <taxon>Lysobacterales</taxon>
        <taxon>Rhodanobacteraceae</taxon>
        <taxon>Dyella</taxon>
    </lineage>
</organism>